<feature type="compositionally biased region" description="Low complexity" evidence="2">
    <location>
        <begin position="315"/>
        <end position="324"/>
    </location>
</feature>
<organism evidence="3 4">
    <name type="scientific">Eimeria acervulina</name>
    <name type="common">Coccidian parasite</name>
    <dbReference type="NCBI Taxonomy" id="5801"/>
    <lineage>
        <taxon>Eukaryota</taxon>
        <taxon>Sar</taxon>
        <taxon>Alveolata</taxon>
        <taxon>Apicomplexa</taxon>
        <taxon>Conoidasida</taxon>
        <taxon>Coccidia</taxon>
        <taxon>Eucoccidiorida</taxon>
        <taxon>Eimeriorina</taxon>
        <taxon>Eimeriidae</taxon>
        <taxon>Eimeria</taxon>
    </lineage>
</organism>
<protein>
    <submittedName>
        <fullName evidence="3">Uncharacterized protein</fullName>
    </submittedName>
</protein>
<reference evidence="3" key="2">
    <citation type="submission" date="2013-10" db="EMBL/GenBank/DDBJ databases">
        <authorList>
            <person name="Aslett M."/>
        </authorList>
    </citation>
    <scope>NUCLEOTIDE SEQUENCE [LARGE SCALE GENOMIC DNA]</scope>
    <source>
        <strain evidence="3">Houghton</strain>
    </source>
</reference>
<dbReference type="RefSeq" id="XP_013246696.1">
    <property type="nucleotide sequence ID" value="XM_013391242.1"/>
</dbReference>
<evidence type="ECO:0000256" key="1">
    <source>
        <dbReference type="SAM" id="Coils"/>
    </source>
</evidence>
<name>U6H0J9_EIMAC</name>
<dbReference type="EMBL" id="HG673645">
    <property type="protein sequence ID" value="CDI84289.1"/>
    <property type="molecule type" value="Genomic_DNA"/>
</dbReference>
<feature type="region of interest" description="Disordered" evidence="2">
    <location>
        <begin position="193"/>
        <end position="216"/>
    </location>
</feature>
<proteinExistence type="predicted"/>
<keyword evidence="1" id="KW-0175">Coiled coil</keyword>
<evidence type="ECO:0000256" key="2">
    <source>
        <dbReference type="SAM" id="MobiDB-lite"/>
    </source>
</evidence>
<sequence length="586" mass="63666">MGAAASSSLEEYAASADVRSELQQTQQHPHQGGELLQHQQEHQQFMRRGGGAAADPPLVPPTAARNSLSADGDTFAAAAETAAIPAATLSAGAAPAGSDGLMDRASMYAGPQKGMRSMGLDSLFQLPKLALAAAVWPDDASSSSGSLAAAKKVLQQREVRDPIPAVHACLSRYKTILLQNRLAALEKKDKRGEIEGGASRGETSFREGGGLHKESRGVPTAQCVIPPEDAFDCISLAGLTMMETGLLSDPSLGCLSRCVGTYKKLYRLRLQLEDKLQQTERRLRKAKNTRNSYSISKHRNIRKPHNGQQEVTQTDSNSSSSDSNRYSGAEGKNSKGASFEERSREGRRKPPLQHIEQQQQQKAHKRQQDDVKTACRGAVDCASAGVRRVAAADDGSSSVAAGCAGDPQELLQLQCTYMELREDIETLQRACGELHALLQQVWLTAKMPLEHKINKVEFRRLWCCAENNKQQNQLADNLFELCRREANRLENPTDNRNSRSSSNPSSSSSGSHSSSSGSNSSSNSTGSSSTSGNSSSSCRCGCGGGDSDRLTFTDLLHQLPPKALESMWCRAELRRKERQQFRYFWI</sequence>
<feature type="region of interest" description="Disordered" evidence="2">
    <location>
        <begin position="1"/>
        <end position="67"/>
    </location>
</feature>
<feature type="region of interest" description="Disordered" evidence="2">
    <location>
        <begin position="490"/>
        <end position="538"/>
    </location>
</feature>
<feature type="compositionally biased region" description="Low complexity" evidence="2">
    <location>
        <begin position="1"/>
        <end position="16"/>
    </location>
</feature>
<feature type="coiled-coil region" evidence="1">
    <location>
        <begin position="410"/>
        <end position="437"/>
    </location>
</feature>
<gene>
    <name evidence="3" type="ORF">EAH_00051220</name>
</gene>
<dbReference type="OrthoDB" id="348518at2759"/>
<dbReference type="AlphaFoldDB" id="U6H0J9"/>
<keyword evidence="4" id="KW-1185">Reference proteome</keyword>
<evidence type="ECO:0000313" key="4">
    <source>
        <dbReference type="Proteomes" id="UP000018050"/>
    </source>
</evidence>
<feature type="compositionally biased region" description="Basic residues" evidence="2">
    <location>
        <begin position="296"/>
        <end position="305"/>
    </location>
</feature>
<feature type="compositionally biased region" description="Low complexity" evidence="2">
    <location>
        <begin position="26"/>
        <end position="38"/>
    </location>
</feature>
<evidence type="ECO:0000313" key="3">
    <source>
        <dbReference type="EMBL" id="CDI84289.1"/>
    </source>
</evidence>
<dbReference type="VEuPathDB" id="ToxoDB:EAH_00051220"/>
<dbReference type="Proteomes" id="UP000018050">
    <property type="component" value="Unassembled WGS sequence"/>
</dbReference>
<reference evidence="3" key="1">
    <citation type="submission" date="2013-10" db="EMBL/GenBank/DDBJ databases">
        <title>Genomic analysis of the causative agents of coccidiosis in chickens.</title>
        <authorList>
            <person name="Reid A.J."/>
            <person name="Blake D."/>
            <person name="Billington K."/>
            <person name="Browne H."/>
            <person name="Dunn M."/>
            <person name="Hung S."/>
            <person name="Kawahara F."/>
            <person name="Miranda-Saavedra D."/>
            <person name="Mourier T."/>
            <person name="Nagra H."/>
            <person name="Otto T.D."/>
            <person name="Rawlings N."/>
            <person name="Sanchez A."/>
            <person name="Sanders M."/>
            <person name="Subramaniam C."/>
            <person name="Tay Y."/>
            <person name="Dear P."/>
            <person name="Doerig C."/>
            <person name="Gruber A."/>
            <person name="Parkinson J."/>
            <person name="Shirley M."/>
            <person name="Wan K.L."/>
            <person name="Berriman M."/>
            <person name="Tomley F."/>
            <person name="Pain A."/>
        </authorList>
    </citation>
    <scope>NUCLEOTIDE SEQUENCE [LARGE SCALE GENOMIC DNA]</scope>
    <source>
        <strain evidence="3">Houghton</strain>
    </source>
</reference>
<feature type="compositionally biased region" description="Basic and acidic residues" evidence="2">
    <location>
        <begin position="203"/>
        <end position="216"/>
    </location>
</feature>
<dbReference type="GeneID" id="25273192"/>
<feature type="region of interest" description="Disordered" evidence="2">
    <location>
        <begin position="281"/>
        <end position="370"/>
    </location>
</feature>
<accession>U6H0J9</accession>
<feature type="compositionally biased region" description="Low complexity" evidence="2">
    <location>
        <begin position="498"/>
        <end position="538"/>
    </location>
</feature>